<feature type="transmembrane region" description="Helical" evidence="1">
    <location>
        <begin position="332"/>
        <end position="351"/>
    </location>
</feature>
<keyword evidence="3" id="KW-1185">Reference proteome</keyword>
<name>A0ABP6Q0S7_9ACTN</name>
<evidence type="ECO:0000313" key="3">
    <source>
        <dbReference type="Proteomes" id="UP001501237"/>
    </source>
</evidence>
<reference evidence="3" key="1">
    <citation type="journal article" date="2019" name="Int. J. Syst. Evol. Microbiol.">
        <title>The Global Catalogue of Microorganisms (GCM) 10K type strain sequencing project: providing services to taxonomists for standard genome sequencing and annotation.</title>
        <authorList>
            <consortium name="The Broad Institute Genomics Platform"/>
            <consortium name="The Broad Institute Genome Sequencing Center for Infectious Disease"/>
            <person name="Wu L."/>
            <person name="Ma J."/>
        </authorList>
    </citation>
    <scope>NUCLEOTIDE SEQUENCE [LARGE SCALE GENOMIC DNA]</scope>
    <source>
        <strain evidence="3">JCM 9377</strain>
    </source>
</reference>
<dbReference type="EMBL" id="BAAAUV010000002">
    <property type="protein sequence ID" value="GAA3197491.1"/>
    <property type="molecule type" value="Genomic_DNA"/>
</dbReference>
<feature type="transmembrane region" description="Helical" evidence="1">
    <location>
        <begin position="255"/>
        <end position="274"/>
    </location>
</feature>
<feature type="transmembrane region" description="Helical" evidence="1">
    <location>
        <begin position="166"/>
        <end position="188"/>
    </location>
</feature>
<evidence type="ECO:0000313" key="2">
    <source>
        <dbReference type="EMBL" id="GAA3197491.1"/>
    </source>
</evidence>
<feature type="transmembrane region" description="Helical" evidence="1">
    <location>
        <begin position="134"/>
        <end position="154"/>
    </location>
</feature>
<keyword evidence="1" id="KW-1133">Transmembrane helix</keyword>
<organism evidence="2 3">
    <name type="scientific">Actinocorallia longicatena</name>
    <dbReference type="NCBI Taxonomy" id="111803"/>
    <lineage>
        <taxon>Bacteria</taxon>
        <taxon>Bacillati</taxon>
        <taxon>Actinomycetota</taxon>
        <taxon>Actinomycetes</taxon>
        <taxon>Streptosporangiales</taxon>
        <taxon>Thermomonosporaceae</taxon>
        <taxon>Actinocorallia</taxon>
    </lineage>
</organism>
<proteinExistence type="predicted"/>
<dbReference type="Proteomes" id="UP001501237">
    <property type="component" value="Unassembled WGS sequence"/>
</dbReference>
<feature type="transmembrane region" description="Helical" evidence="1">
    <location>
        <begin position="209"/>
        <end position="235"/>
    </location>
</feature>
<evidence type="ECO:0000256" key="1">
    <source>
        <dbReference type="SAM" id="Phobius"/>
    </source>
</evidence>
<protein>
    <submittedName>
        <fullName evidence="2">Uncharacterized protein</fullName>
    </submittedName>
</protein>
<sequence>MSEQSVHDFLHELAVADEIGCPVPQREQYATELSGILRLGRRRALVVRLADLPRPAWIALAAWPYPLGMALHPTGAADAHLYGGGQGLVCLMMLGLARLGWTVAEKHAPEVADILAASPDRDSFAGWLLRNQRLWPQSAAAVLGALVSLLAAYVSGGDSSSVPGPVLYPAALWTGLLGGNVLYWLFVAANTPIHIRYSRDLRLSLIDPACTPGIVALCKCYVLVSAGAALGLVVVELNALPLAPDDMDDTTPLTFLAAYVIPATAGFLSLHLGAQPFITLSRTVRHYQKQVAAPLIARIADPPAALVLHPGLQTTHDTYKLLRTQRTLPVKTWAVLQYVTGILATLIAYFLQQILR</sequence>
<accession>A0ABP6Q0S7</accession>
<keyword evidence="1" id="KW-0812">Transmembrane</keyword>
<keyword evidence="1" id="KW-0472">Membrane</keyword>
<gene>
    <name evidence="2" type="ORF">GCM10010468_08670</name>
</gene>
<dbReference type="RefSeq" id="WP_344822363.1">
    <property type="nucleotide sequence ID" value="NZ_BAAAUV010000002.1"/>
</dbReference>
<comment type="caution">
    <text evidence="2">The sequence shown here is derived from an EMBL/GenBank/DDBJ whole genome shotgun (WGS) entry which is preliminary data.</text>
</comment>